<evidence type="ECO:0000313" key="1">
    <source>
        <dbReference type="EMBL" id="GFJ95463.1"/>
    </source>
</evidence>
<gene>
    <name evidence="1" type="ORF">Prum_091050</name>
</gene>
<proteinExistence type="predicted"/>
<accession>A0A6V8LE09</accession>
<reference evidence="1 2" key="1">
    <citation type="submission" date="2020-03" db="EMBL/GenBank/DDBJ databases">
        <title>Whole genome shotgun sequence of Phytohabitans rumicis NBRC 108638.</title>
        <authorList>
            <person name="Komaki H."/>
            <person name="Tamura T."/>
        </authorList>
    </citation>
    <scope>NUCLEOTIDE SEQUENCE [LARGE SCALE GENOMIC DNA]</scope>
    <source>
        <strain evidence="1 2">NBRC 108638</strain>
    </source>
</reference>
<reference evidence="1 2" key="2">
    <citation type="submission" date="2020-03" db="EMBL/GenBank/DDBJ databases">
        <authorList>
            <person name="Ichikawa N."/>
            <person name="Kimura A."/>
            <person name="Kitahashi Y."/>
            <person name="Uohara A."/>
        </authorList>
    </citation>
    <scope>NUCLEOTIDE SEQUENCE [LARGE SCALE GENOMIC DNA]</scope>
    <source>
        <strain evidence="1 2">NBRC 108638</strain>
    </source>
</reference>
<keyword evidence="2" id="KW-1185">Reference proteome</keyword>
<protein>
    <submittedName>
        <fullName evidence="1">Uncharacterized protein</fullName>
    </submittedName>
</protein>
<sequence>MLMSADEYATGTIRATLAAVPTRLPVLWAKAPYSSVPRAVLLKRRDA</sequence>
<comment type="caution">
    <text evidence="1">The sequence shown here is derived from an EMBL/GenBank/DDBJ whole genome shotgun (WGS) entry which is preliminary data.</text>
</comment>
<evidence type="ECO:0000313" key="2">
    <source>
        <dbReference type="Proteomes" id="UP000482960"/>
    </source>
</evidence>
<organism evidence="1 2">
    <name type="scientific">Phytohabitans rumicis</name>
    <dbReference type="NCBI Taxonomy" id="1076125"/>
    <lineage>
        <taxon>Bacteria</taxon>
        <taxon>Bacillati</taxon>
        <taxon>Actinomycetota</taxon>
        <taxon>Actinomycetes</taxon>
        <taxon>Micromonosporales</taxon>
        <taxon>Micromonosporaceae</taxon>
    </lineage>
</organism>
<dbReference type="EMBL" id="BLPG01000001">
    <property type="protein sequence ID" value="GFJ95463.1"/>
    <property type="molecule type" value="Genomic_DNA"/>
</dbReference>
<dbReference type="AlphaFoldDB" id="A0A6V8LE09"/>
<dbReference type="Proteomes" id="UP000482960">
    <property type="component" value="Unassembled WGS sequence"/>
</dbReference>
<name>A0A6V8LE09_9ACTN</name>